<gene>
    <name evidence="2" type="ORF">SMRZ_LOCUS25726</name>
</gene>
<dbReference type="Proteomes" id="UP000277204">
    <property type="component" value="Unassembled WGS sequence"/>
</dbReference>
<evidence type="ECO:0000313" key="3">
    <source>
        <dbReference type="Proteomes" id="UP000277204"/>
    </source>
</evidence>
<protein>
    <submittedName>
        <fullName evidence="2">Uncharacterized protein</fullName>
    </submittedName>
</protein>
<sequence length="132" mass="14943">MSSTDDAVIELDVLGCEEGVLIVSVNICINFSRCSSNSSSLEWSIIKKPPSPKKRSENGNRLRSHKISASRRRCSYKVIHNAKLHDTNIQPIVSDVNFLYDHTVEFMRSGETRIIIAVEIAEQSIHFDRLLE</sequence>
<dbReference type="AlphaFoldDB" id="A0A183NBQ1"/>
<keyword evidence="3" id="KW-1185">Reference proteome</keyword>
<dbReference type="STRING" id="48269.A0A183NBQ1"/>
<proteinExistence type="predicted"/>
<reference evidence="2 3" key="1">
    <citation type="submission" date="2018-11" db="EMBL/GenBank/DDBJ databases">
        <authorList>
            <consortium name="Pathogen Informatics"/>
        </authorList>
    </citation>
    <scope>NUCLEOTIDE SEQUENCE [LARGE SCALE GENOMIC DNA]</scope>
    <source>
        <strain evidence="2 3">Zambia</strain>
    </source>
</reference>
<organism evidence="2 3">
    <name type="scientific">Schistosoma margrebowiei</name>
    <dbReference type="NCBI Taxonomy" id="48269"/>
    <lineage>
        <taxon>Eukaryota</taxon>
        <taxon>Metazoa</taxon>
        <taxon>Spiralia</taxon>
        <taxon>Lophotrochozoa</taxon>
        <taxon>Platyhelminthes</taxon>
        <taxon>Trematoda</taxon>
        <taxon>Digenea</taxon>
        <taxon>Strigeidida</taxon>
        <taxon>Schistosomatoidea</taxon>
        <taxon>Schistosomatidae</taxon>
        <taxon>Schistosoma</taxon>
    </lineage>
</organism>
<accession>A0A183NBQ1</accession>
<evidence type="ECO:0000256" key="1">
    <source>
        <dbReference type="SAM" id="MobiDB-lite"/>
    </source>
</evidence>
<name>A0A183NBQ1_9TREM</name>
<evidence type="ECO:0000313" key="2">
    <source>
        <dbReference type="EMBL" id="VDP56217.1"/>
    </source>
</evidence>
<feature type="region of interest" description="Disordered" evidence="1">
    <location>
        <begin position="46"/>
        <end position="69"/>
    </location>
</feature>
<dbReference type="EMBL" id="UZAI01021690">
    <property type="protein sequence ID" value="VDP56217.1"/>
    <property type="molecule type" value="Genomic_DNA"/>
</dbReference>